<dbReference type="Proteomes" id="UP000298061">
    <property type="component" value="Unassembled WGS sequence"/>
</dbReference>
<dbReference type="EMBL" id="SFCI01002414">
    <property type="protein sequence ID" value="TFY73941.1"/>
    <property type="molecule type" value="Genomic_DNA"/>
</dbReference>
<keyword evidence="3" id="KW-1185">Reference proteome</keyword>
<organism evidence="2 3">
    <name type="scientific">Hericium alpestre</name>
    <dbReference type="NCBI Taxonomy" id="135208"/>
    <lineage>
        <taxon>Eukaryota</taxon>
        <taxon>Fungi</taxon>
        <taxon>Dikarya</taxon>
        <taxon>Basidiomycota</taxon>
        <taxon>Agaricomycotina</taxon>
        <taxon>Agaricomycetes</taxon>
        <taxon>Russulales</taxon>
        <taxon>Hericiaceae</taxon>
        <taxon>Hericium</taxon>
    </lineage>
</organism>
<evidence type="ECO:0000313" key="2">
    <source>
        <dbReference type="EMBL" id="TFY73941.1"/>
    </source>
</evidence>
<evidence type="ECO:0000313" key="3">
    <source>
        <dbReference type="Proteomes" id="UP000298061"/>
    </source>
</evidence>
<dbReference type="AlphaFoldDB" id="A0A4Y9ZJA9"/>
<evidence type="ECO:0000256" key="1">
    <source>
        <dbReference type="SAM" id="MobiDB-lite"/>
    </source>
</evidence>
<feature type="compositionally biased region" description="Basic and acidic residues" evidence="1">
    <location>
        <begin position="43"/>
        <end position="55"/>
    </location>
</feature>
<proteinExistence type="predicted"/>
<accession>A0A4Y9ZJA9</accession>
<protein>
    <submittedName>
        <fullName evidence="2">Uncharacterized protein</fullName>
    </submittedName>
</protein>
<reference evidence="2 3" key="1">
    <citation type="submission" date="2019-02" db="EMBL/GenBank/DDBJ databases">
        <title>Genome sequencing of the rare red list fungi Hericium alpestre (H. flagellum).</title>
        <authorList>
            <person name="Buettner E."/>
            <person name="Kellner H."/>
        </authorList>
    </citation>
    <scope>NUCLEOTIDE SEQUENCE [LARGE SCALE GENOMIC DNA]</scope>
    <source>
        <strain evidence="2 3">DSM 108284</strain>
    </source>
</reference>
<feature type="non-terminal residue" evidence="2">
    <location>
        <position position="1"/>
    </location>
</feature>
<feature type="region of interest" description="Disordered" evidence="1">
    <location>
        <begin position="35"/>
        <end position="55"/>
    </location>
</feature>
<gene>
    <name evidence="2" type="ORF">EWM64_g10069</name>
</gene>
<sequence length="159" mass="18026">AKFGEDDHRFVMLKAREVDASKAPAKFRAELMARQRATANGKRKQDEARASKKTELHQKLTQTMLVLDKTAIPKLSIKQLDLQLEVYRVLKHDKDVPIKARLKNKAAKIDALLAAVSRLKSPSTESSSILPEISSHAECEGEEHLMDQDDDEEVLYYQK</sequence>
<comment type="caution">
    <text evidence="2">The sequence shown here is derived from an EMBL/GenBank/DDBJ whole genome shotgun (WGS) entry which is preliminary data.</text>
</comment>
<name>A0A4Y9ZJA9_9AGAM</name>